<dbReference type="FunFam" id="3.40.50.720:FF:000100">
    <property type="entry name" value="Glutamate dehydrogenase 1, mitochondrial"/>
    <property type="match status" value="1"/>
</dbReference>
<evidence type="ECO:0000256" key="4">
    <source>
        <dbReference type="ARBA" id="ARBA00023128"/>
    </source>
</evidence>
<feature type="binding site" evidence="9">
    <location>
        <position position="121"/>
    </location>
    <ligand>
        <name>substrate</name>
    </ligand>
</feature>
<keyword evidence="9" id="KW-0547">Nucleotide-binding</keyword>
<keyword evidence="9" id="KW-0520">NAD</keyword>
<keyword evidence="3 7" id="KW-0560">Oxidoreductase</keyword>
<reference evidence="13" key="1">
    <citation type="submission" date="2021-04" db="EMBL/GenBank/DDBJ databases">
        <authorList>
            <consortium name="Molecular Ecology Group"/>
        </authorList>
    </citation>
    <scope>NUCLEOTIDE SEQUENCE</scope>
</reference>
<dbReference type="InterPro" id="IPR033524">
    <property type="entry name" value="Glu/Leu/Phe/Val_DH_AS"/>
</dbReference>
<comment type="similarity">
    <text evidence="2 7 11">Belongs to the Glu/Leu/Phe/Val dehydrogenases family.</text>
</comment>
<keyword evidence="4" id="KW-0496">Mitochondrion</keyword>
<feature type="binding site" evidence="9">
    <location>
        <position position="145"/>
    </location>
    <ligand>
        <name>substrate</name>
    </ligand>
</feature>
<comment type="subcellular location">
    <subcellularLocation>
        <location evidence="1">Mitochondrion</location>
    </subcellularLocation>
</comment>
<feature type="active site" description="Proton donor" evidence="8">
    <location>
        <position position="157"/>
    </location>
</feature>
<dbReference type="GO" id="GO:0000166">
    <property type="term" value="F:nucleotide binding"/>
    <property type="evidence" value="ECO:0007669"/>
    <property type="project" value="UniProtKB-KW"/>
</dbReference>
<evidence type="ECO:0000256" key="10">
    <source>
        <dbReference type="PIRSR" id="PIRSR000185-3"/>
    </source>
</evidence>
<dbReference type="CDD" id="cd01076">
    <property type="entry name" value="NAD_bind_1_Glu_DH"/>
    <property type="match status" value="1"/>
</dbReference>
<dbReference type="InterPro" id="IPR006097">
    <property type="entry name" value="Glu/Leu/Phe/Val/Trp_DH_dimer"/>
</dbReference>
<gene>
    <name evidence="13" type="ORF">CUNI_LOCUS14836</name>
</gene>
<comment type="catalytic activity">
    <reaction evidence="6">
        <text>L-glutamate + NADP(+) + H2O = 2-oxoglutarate + NH4(+) + NADPH + H(+)</text>
        <dbReference type="Rhea" id="RHEA:11612"/>
        <dbReference type="ChEBI" id="CHEBI:15377"/>
        <dbReference type="ChEBI" id="CHEBI:15378"/>
        <dbReference type="ChEBI" id="CHEBI:16810"/>
        <dbReference type="ChEBI" id="CHEBI:28938"/>
        <dbReference type="ChEBI" id="CHEBI:29985"/>
        <dbReference type="ChEBI" id="CHEBI:57783"/>
        <dbReference type="ChEBI" id="CHEBI:58349"/>
        <dbReference type="EC" id="1.4.1.3"/>
    </reaction>
</comment>
<dbReference type="InterPro" id="IPR036291">
    <property type="entry name" value="NAD(P)-bd_dom_sf"/>
</dbReference>
<evidence type="ECO:0000313" key="14">
    <source>
        <dbReference type="Proteomes" id="UP000678393"/>
    </source>
</evidence>
<dbReference type="Proteomes" id="UP000678393">
    <property type="component" value="Unassembled WGS sequence"/>
</dbReference>
<dbReference type="PANTHER" id="PTHR11606">
    <property type="entry name" value="GLUTAMATE DEHYDROGENASE"/>
    <property type="match status" value="1"/>
</dbReference>
<dbReference type="EMBL" id="CAJHNH020003433">
    <property type="protein sequence ID" value="CAG5129278.1"/>
    <property type="molecule type" value="Genomic_DNA"/>
</dbReference>
<dbReference type="GO" id="GO:0004352">
    <property type="term" value="F:glutamate dehydrogenase (NAD+) activity"/>
    <property type="evidence" value="ECO:0007669"/>
    <property type="project" value="TreeGrafter"/>
</dbReference>
<comment type="caution">
    <text evidence="13">The sequence shown here is derived from an EMBL/GenBank/DDBJ whole genome shotgun (WGS) entry which is preliminary data.</text>
</comment>
<dbReference type="InterPro" id="IPR006095">
    <property type="entry name" value="Glu/Leu/Phe/Val/Trp_DH"/>
</dbReference>
<dbReference type="PRINTS" id="PR00082">
    <property type="entry name" value="GLFDHDRGNASE"/>
</dbReference>
<dbReference type="InterPro" id="IPR046346">
    <property type="entry name" value="Aminoacid_DH-like_N_sf"/>
</dbReference>
<evidence type="ECO:0000256" key="5">
    <source>
        <dbReference type="ARBA" id="ARBA00047867"/>
    </source>
</evidence>
<dbReference type="FunFam" id="3.40.50.10860:FF:000007">
    <property type="entry name" value="Glutamate dehydrogenase 1, mitochondrial"/>
    <property type="match status" value="1"/>
</dbReference>
<dbReference type="Pfam" id="PF02812">
    <property type="entry name" value="ELFV_dehydrog_N"/>
    <property type="match status" value="1"/>
</dbReference>
<dbReference type="InterPro" id="IPR006096">
    <property type="entry name" value="Glu/Leu/Phe/Val/Trp_DH_C"/>
</dbReference>
<dbReference type="SMART" id="SM00839">
    <property type="entry name" value="ELFV_dehydrog"/>
    <property type="match status" value="1"/>
</dbReference>
<evidence type="ECO:0000259" key="12">
    <source>
        <dbReference type="SMART" id="SM00839"/>
    </source>
</evidence>
<evidence type="ECO:0000256" key="9">
    <source>
        <dbReference type="PIRSR" id="PIRSR000185-2"/>
    </source>
</evidence>
<dbReference type="SUPFAM" id="SSF51735">
    <property type="entry name" value="NAD(P)-binding Rossmann-fold domains"/>
    <property type="match status" value="1"/>
</dbReference>
<feature type="binding site" evidence="9">
    <location>
        <position position="285"/>
    </location>
    <ligand>
        <name>NAD(+)</name>
        <dbReference type="ChEBI" id="CHEBI:57540"/>
    </ligand>
</feature>
<dbReference type="AlphaFoldDB" id="A0A8S3ZN88"/>
<evidence type="ECO:0000256" key="2">
    <source>
        <dbReference type="ARBA" id="ARBA00006382"/>
    </source>
</evidence>
<dbReference type="GO" id="GO:0006538">
    <property type="term" value="P:L-glutamate catabolic process"/>
    <property type="evidence" value="ECO:0007669"/>
    <property type="project" value="TreeGrafter"/>
</dbReference>
<feature type="binding site" evidence="9">
    <location>
        <position position="413"/>
    </location>
    <ligand>
        <name>substrate</name>
    </ligand>
</feature>
<dbReference type="Gene3D" id="1.10.287.140">
    <property type="match status" value="1"/>
</dbReference>
<dbReference type="Pfam" id="PF00208">
    <property type="entry name" value="ELFV_dehydrog"/>
    <property type="match status" value="1"/>
</dbReference>
<comment type="catalytic activity">
    <reaction evidence="5">
        <text>L-glutamate + NAD(+) + H2O = 2-oxoglutarate + NH4(+) + NADH + H(+)</text>
        <dbReference type="Rhea" id="RHEA:15133"/>
        <dbReference type="ChEBI" id="CHEBI:15377"/>
        <dbReference type="ChEBI" id="CHEBI:15378"/>
        <dbReference type="ChEBI" id="CHEBI:16810"/>
        <dbReference type="ChEBI" id="CHEBI:28938"/>
        <dbReference type="ChEBI" id="CHEBI:29985"/>
        <dbReference type="ChEBI" id="CHEBI:57540"/>
        <dbReference type="ChEBI" id="CHEBI:57945"/>
        <dbReference type="EC" id="1.4.1.3"/>
    </reaction>
</comment>
<protein>
    <recommendedName>
        <fullName evidence="7">Glutamate dehydrogenase</fullName>
    </recommendedName>
</protein>
<evidence type="ECO:0000256" key="8">
    <source>
        <dbReference type="PIRSR" id="PIRSR000185-1"/>
    </source>
</evidence>
<evidence type="ECO:0000313" key="13">
    <source>
        <dbReference type="EMBL" id="CAG5129278.1"/>
    </source>
</evidence>
<feature type="binding site" evidence="9">
    <location>
        <position position="246"/>
    </location>
    <ligand>
        <name>NAD(+)</name>
        <dbReference type="ChEBI" id="CHEBI:57540"/>
    </ligand>
</feature>
<accession>A0A8S3ZN88</accession>
<organism evidence="13 14">
    <name type="scientific">Candidula unifasciata</name>
    <dbReference type="NCBI Taxonomy" id="100452"/>
    <lineage>
        <taxon>Eukaryota</taxon>
        <taxon>Metazoa</taxon>
        <taxon>Spiralia</taxon>
        <taxon>Lophotrochozoa</taxon>
        <taxon>Mollusca</taxon>
        <taxon>Gastropoda</taxon>
        <taxon>Heterobranchia</taxon>
        <taxon>Euthyneura</taxon>
        <taxon>Panpulmonata</taxon>
        <taxon>Eupulmonata</taxon>
        <taxon>Stylommatophora</taxon>
        <taxon>Helicina</taxon>
        <taxon>Helicoidea</taxon>
        <taxon>Geomitridae</taxon>
        <taxon>Candidula</taxon>
    </lineage>
</organism>
<evidence type="ECO:0000256" key="11">
    <source>
        <dbReference type="RuleBase" id="RU004417"/>
    </source>
</evidence>
<feature type="domain" description="Glutamate/phenylalanine/leucine/valine/L-tryptophan dehydrogenase C-terminal" evidence="12">
    <location>
        <begin position="239"/>
        <end position="529"/>
    </location>
</feature>
<keyword evidence="14" id="KW-1185">Reference proteome</keyword>
<dbReference type="InterPro" id="IPR033922">
    <property type="entry name" value="NAD_bind_Glu_DH"/>
</dbReference>
<dbReference type="Gene3D" id="3.40.50.10860">
    <property type="entry name" value="Leucine Dehydrogenase, chain A, domain 1"/>
    <property type="match status" value="1"/>
</dbReference>
<sequence>MLRAVSQSSQRGVFQQARSAVVWFRPYSSADVTNDEPSFSEQVELFFDKSAVLLEDRLIKKVRGKHLTDEERKKVVDGLLSVIKPCNHVMAVNFPIKRDNGKYEMIEAYRAQHSQHRTPCKGGIRYSMDVNLDEVKALAALMTYKCAVVDVPFGGAKAGVRINPAEYSVNELEKITRRFTVELAKKGFIGPGIDVPAPDMGTGEREMSWIADTYANSLGHGDINARACVTGKPIPQGGIHGRISATGRGVYHGVHNFIMEASYMSMVGLTPGFGDKTFILQGFGNVGLHTMRYLTRAGAKCIGVKEIDGSIYNHKDGISARELEDYKIENGTIVGFPNAEPYYDDLLFEKCDILVPAASEKQIHKDNADRIQAKIIAEGANGPTTMAADNILLKKNVLIIPDLFVNAGGVTVSYFEWLKNLNHVSYGRLTFKYERDSNYHLLESVQRSLERKFGKNGGKIPIVPSEEFEKRIAGASEKDIVHSGLEQTMEKSARLIMKTAMEHNLGLDIRTAAYMAAIEKIFGVYQEAGLTFT</sequence>
<dbReference type="PIRSF" id="PIRSF000185">
    <property type="entry name" value="Glu_DH"/>
    <property type="match status" value="1"/>
</dbReference>
<feature type="site" description="Important for catalysis" evidence="10">
    <location>
        <position position="199"/>
    </location>
</feature>
<dbReference type="OrthoDB" id="6718861at2759"/>
<evidence type="ECO:0000256" key="6">
    <source>
        <dbReference type="ARBA" id="ARBA00048577"/>
    </source>
</evidence>
<evidence type="ECO:0000256" key="3">
    <source>
        <dbReference type="ARBA" id="ARBA00023002"/>
    </source>
</evidence>
<evidence type="ECO:0000256" key="1">
    <source>
        <dbReference type="ARBA" id="ARBA00004173"/>
    </source>
</evidence>
<dbReference type="Gene3D" id="3.40.50.720">
    <property type="entry name" value="NAD(P)-binding Rossmann-like Domain"/>
    <property type="match status" value="1"/>
</dbReference>
<dbReference type="GO" id="GO:0005739">
    <property type="term" value="C:mitochondrion"/>
    <property type="evidence" value="ECO:0007669"/>
    <property type="project" value="UniProtKB-SubCell"/>
</dbReference>
<dbReference type="InterPro" id="IPR014362">
    <property type="entry name" value="Glu_DH"/>
</dbReference>
<dbReference type="SUPFAM" id="SSF53223">
    <property type="entry name" value="Aminoacid dehydrogenase-like, N-terminal domain"/>
    <property type="match status" value="1"/>
</dbReference>
<dbReference type="PANTHER" id="PTHR11606:SF13">
    <property type="entry name" value="GLUTAMATE DEHYDROGENASE 1, MITOCHONDRIAL"/>
    <property type="match status" value="1"/>
</dbReference>
<dbReference type="PROSITE" id="PS00074">
    <property type="entry name" value="GLFV_DEHYDROGENASE"/>
    <property type="match status" value="1"/>
</dbReference>
<proteinExistence type="inferred from homology"/>
<evidence type="ECO:0000256" key="7">
    <source>
        <dbReference type="PIRNR" id="PIRNR000185"/>
    </source>
</evidence>
<name>A0A8S3ZN88_9EUPU</name>